<evidence type="ECO:0000256" key="7">
    <source>
        <dbReference type="ARBA" id="ARBA00022692"/>
    </source>
</evidence>
<dbReference type="SMART" id="SM00388">
    <property type="entry name" value="HisKA"/>
    <property type="match status" value="1"/>
</dbReference>
<comment type="subcellular location">
    <subcellularLocation>
        <location evidence="2">Cell membrane</location>
        <topology evidence="2">Multi-pass membrane protein</topology>
    </subcellularLocation>
</comment>
<dbReference type="RefSeq" id="WP_207108408.1">
    <property type="nucleotide sequence ID" value="NZ_JAFLVR010000021.1"/>
</dbReference>
<keyword evidence="7 14" id="KW-0812">Transmembrane</keyword>
<dbReference type="Proteomes" id="UP000664495">
    <property type="component" value="Unassembled WGS sequence"/>
</dbReference>
<evidence type="ECO:0000256" key="9">
    <source>
        <dbReference type="ARBA" id="ARBA00022777"/>
    </source>
</evidence>
<feature type="domain" description="HAMP" evidence="16">
    <location>
        <begin position="205"/>
        <end position="257"/>
    </location>
</feature>
<evidence type="ECO:0000256" key="3">
    <source>
        <dbReference type="ARBA" id="ARBA00012438"/>
    </source>
</evidence>
<feature type="transmembrane region" description="Helical" evidence="14">
    <location>
        <begin position="21"/>
        <end position="38"/>
    </location>
</feature>
<dbReference type="InterPro" id="IPR050398">
    <property type="entry name" value="HssS/ArlS-like"/>
</dbReference>
<keyword evidence="5" id="KW-0597">Phosphoprotein</keyword>
<dbReference type="PANTHER" id="PTHR45528:SF1">
    <property type="entry name" value="SENSOR HISTIDINE KINASE CPXA"/>
    <property type="match status" value="1"/>
</dbReference>
<evidence type="ECO:0000256" key="8">
    <source>
        <dbReference type="ARBA" id="ARBA00022741"/>
    </source>
</evidence>
<dbReference type="InterPro" id="IPR003661">
    <property type="entry name" value="HisK_dim/P_dom"/>
</dbReference>
<accession>A0ABS3HGR5</accession>
<keyword evidence="4" id="KW-1003">Cell membrane</keyword>
<dbReference type="PANTHER" id="PTHR45528">
    <property type="entry name" value="SENSOR HISTIDINE KINASE CPXA"/>
    <property type="match status" value="1"/>
</dbReference>
<dbReference type="PROSITE" id="PS50885">
    <property type="entry name" value="HAMP"/>
    <property type="match status" value="1"/>
</dbReference>
<organism evidence="17 18">
    <name type="scientific">Candidatus Enterococcus murrayae</name>
    <dbReference type="NCBI Taxonomy" id="2815321"/>
    <lineage>
        <taxon>Bacteria</taxon>
        <taxon>Bacillati</taxon>
        <taxon>Bacillota</taxon>
        <taxon>Bacilli</taxon>
        <taxon>Lactobacillales</taxon>
        <taxon>Enterococcaceae</taxon>
        <taxon>Enterococcus</taxon>
    </lineage>
</organism>
<gene>
    <name evidence="17" type="ORF">JZO85_10160</name>
</gene>
<evidence type="ECO:0000256" key="2">
    <source>
        <dbReference type="ARBA" id="ARBA00004651"/>
    </source>
</evidence>
<keyword evidence="9 17" id="KW-0418">Kinase</keyword>
<dbReference type="GO" id="GO:0016301">
    <property type="term" value="F:kinase activity"/>
    <property type="evidence" value="ECO:0007669"/>
    <property type="project" value="UniProtKB-KW"/>
</dbReference>
<dbReference type="InterPro" id="IPR005467">
    <property type="entry name" value="His_kinase_dom"/>
</dbReference>
<comment type="caution">
    <text evidence="17">The sequence shown here is derived from an EMBL/GenBank/DDBJ whole genome shotgun (WGS) entry which is preliminary data.</text>
</comment>
<evidence type="ECO:0000256" key="1">
    <source>
        <dbReference type="ARBA" id="ARBA00000085"/>
    </source>
</evidence>
<dbReference type="Gene3D" id="3.30.565.10">
    <property type="entry name" value="Histidine kinase-like ATPase, C-terminal domain"/>
    <property type="match status" value="1"/>
</dbReference>
<keyword evidence="18" id="KW-1185">Reference proteome</keyword>
<dbReference type="CDD" id="cd06225">
    <property type="entry name" value="HAMP"/>
    <property type="match status" value="1"/>
</dbReference>
<evidence type="ECO:0000259" key="15">
    <source>
        <dbReference type="PROSITE" id="PS50109"/>
    </source>
</evidence>
<reference evidence="17 18" key="1">
    <citation type="submission" date="2021-03" db="EMBL/GenBank/DDBJ databases">
        <title>Enterococcal diversity collection.</title>
        <authorList>
            <person name="Gilmore M.S."/>
            <person name="Schwartzman J."/>
            <person name="Van Tyne D."/>
            <person name="Martin M."/>
            <person name="Earl A.M."/>
            <person name="Manson A.L."/>
            <person name="Straub T."/>
            <person name="Salamzade R."/>
            <person name="Saavedra J."/>
            <person name="Lebreton F."/>
            <person name="Prichula J."/>
            <person name="Schaufler K."/>
            <person name="Gaca A."/>
            <person name="Sgardioli B."/>
            <person name="Wagenaar J."/>
            <person name="Strong T."/>
        </authorList>
    </citation>
    <scope>NUCLEOTIDE SEQUENCE [LARGE SCALE GENOMIC DNA]</scope>
    <source>
        <strain evidence="17 18">MJM16</strain>
    </source>
</reference>
<dbReference type="SUPFAM" id="SSF47384">
    <property type="entry name" value="Homodimeric domain of signal transducing histidine kinase"/>
    <property type="match status" value="1"/>
</dbReference>
<keyword evidence="13 14" id="KW-0472">Membrane</keyword>
<comment type="catalytic activity">
    <reaction evidence="1">
        <text>ATP + protein L-histidine = ADP + protein N-phospho-L-histidine.</text>
        <dbReference type="EC" id="2.7.13.3"/>
    </reaction>
</comment>
<evidence type="ECO:0000313" key="18">
    <source>
        <dbReference type="Proteomes" id="UP000664495"/>
    </source>
</evidence>
<evidence type="ECO:0000256" key="11">
    <source>
        <dbReference type="ARBA" id="ARBA00022989"/>
    </source>
</evidence>
<dbReference type="Gene3D" id="6.10.340.10">
    <property type="match status" value="1"/>
</dbReference>
<protein>
    <recommendedName>
        <fullName evidence="3">histidine kinase</fullName>
        <ecNumber evidence="3">2.7.13.3</ecNumber>
    </recommendedName>
</protein>
<dbReference type="EMBL" id="JAFLVR010000021">
    <property type="protein sequence ID" value="MBO0452635.1"/>
    <property type="molecule type" value="Genomic_DNA"/>
</dbReference>
<evidence type="ECO:0000256" key="12">
    <source>
        <dbReference type="ARBA" id="ARBA00023012"/>
    </source>
</evidence>
<evidence type="ECO:0000256" key="6">
    <source>
        <dbReference type="ARBA" id="ARBA00022679"/>
    </source>
</evidence>
<dbReference type="CDD" id="cd00075">
    <property type="entry name" value="HATPase"/>
    <property type="match status" value="1"/>
</dbReference>
<dbReference type="EC" id="2.7.13.3" evidence="3"/>
<feature type="transmembrane region" description="Helical" evidence="14">
    <location>
        <begin position="178"/>
        <end position="197"/>
    </location>
</feature>
<evidence type="ECO:0000256" key="13">
    <source>
        <dbReference type="ARBA" id="ARBA00023136"/>
    </source>
</evidence>
<dbReference type="InterPro" id="IPR036890">
    <property type="entry name" value="HATPase_C_sf"/>
</dbReference>
<dbReference type="InterPro" id="IPR003660">
    <property type="entry name" value="HAMP_dom"/>
</dbReference>
<dbReference type="InterPro" id="IPR003594">
    <property type="entry name" value="HATPase_dom"/>
</dbReference>
<keyword evidence="8" id="KW-0547">Nucleotide-binding</keyword>
<dbReference type="InterPro" id="IPR036097">
    <property type="entry name" value="HisK_dim/P_sf"/>
</dbReference>
<sequence length="484" mass="55333">MKKKPKTLGRFLTRKYVTTSLLLIALLMILITIAQFFMNSTNDLAKNLGADTIVRPDYEKIDITTLNDVGGWVEILDENNRVIYTKGKVMEKKEHYTQNQLLAMDGLQAIMNHRVHQIGPLSLTIGNMDDSYLATFAPFTAKNGKEYICIAKLPRNRLWGNFNMTFTSFNSPTGRRTLRGILLLLIPSFLIFIFCIWRYSKSVKEHLVAPNEVLMDGLRAINHGDYEKKIHLNAEYEYIEIEDSFNHMAEQLKQSEQQRLAYEKERQLLFANMAHDLRTPITTIKGTAKAVADGLISEEKLEQTMETIISKTDHMSELVTRLLIFSKLESPDYQLHLQELDVSELVREVLLEQLEIAEENEIELMFDLPEEPLKLAGDAVELRRVFDNLISNSIRHNPAGTIVHIRLYTENSRMIFEVTDNGSQIPKDLQEQLFVPFVSGDDSRSTKGGSGLGLAISKKIVEKHGGTIAFIELNDKEKRFQVRL</sequence>
<dbReference type="SUPFAM" id="SSF55874">
    <property type="entry name" value="ATPase domain of HSP90 chaperone/DNA topoisomerase II/histidine kinase"/>
    <property type="match status" value="1"/>
</dbReference>
<dbReference type="InterPro" id="IPR004358">
    <property type="entry name" value="Sig_transdc_His_kin-like_C"/>
</dbReference>
<keyword evidence="6" id="KW-0808">Transferase</keyword>
<evidence type="ECO:0000259" key="16">
    <source>
        <dbReference type="PROSITE" id="PS50885"/>
    </source>
</evidence>
<keyword evidence="10" id="KW-0067">ATP-binding</keyword>
<dbReference type="CDD" id="cd00082">
    <property type="entry name" value="HisKA"/>
    <property type="match status" value="1"/>
</dbReference>
<evidence type="ECO:0000313" key="17">
    <source>
        <dbReference type="EMBL" id="MBO0452635.1"/>
    </source>
</evidence>
<dbReference type="Gene3D" id="1.10.287.130">
    <property type="match status" value="1"/>
</dbReference>
<name>A0ABS3HGR5_9ENTE</name>
<dbReference type="PROSITE" id="PS50109">
    <property type="entry name" value="HIS_KIN"/>
    <property type="match status" value="1"/>
</dbReference>
<dbReference type="Pfam" id="PF00512">
    <property type="entry name" value="HisKA"/>
    <property type="match status" value="1"/>
</dbReference>
<evidence type="ECO:0000256" key="4">
    <source>
        <dbReference type="ARBA" id="ARBA00022475"/>
    </source>
</evidence>
<evidence type="ECO:0000256" key="5">
    <source>
        <dbReference type="ARBA" id="ARBA00022553"/>
    </source>
</evidence>
<dbReference type="Pfam" id="PF02518">
    <property type="entry name" value="HATPase_c"/>
    <property type="match status" value="1"/>
</dbReference>
<dbReference type="SMART" id="SM00387">
    <property type="entry name" value="HATPase_c"/>
    <property type="match status" value="1"/>
</dbReference>
<dbReference type="PRINTS" id="PR00344">
    <property type="entry name" value="BCTRLSENSOR"/>
</dbReference>
<proteinExistence type="predicted"/>
<keyword evidence="12" id="KW-0902">Two-component regulatory system</keyword>
<keyword evidence="11 14" id="KW-1133">Transmembrane helix</keyword>
<evidence type="ECO:0000256" key="10">
    <source>
        <dbReference type="ARBA" id="ARBA00022840"/>
    </source>
</evidence>
<evidence type="ECO:0000256" key="14">
    <source>
        <dbReference type="SAM" id="Phobius"/>
    </source>
</evidence>
<feature type="domain" description="Histidine kinase" evidence="15">
    <location>
        <begin position="272"/>
        <end position="484"/>
    </location>
</feature>